<sequence length="58" mass="6914">MSLLGEKIFIEGRLEAQRKISKNLIDILNDEIISKKCDLSLEEIREFRKDYEYNIPNK</sequence>
<accession>L1QM35</accession>
<evidence type="ECO:0000313" key="2">
    <source>
        <dbReference type="Proteomes" id="UP000010420"/>
    </source>
</evidence>
<dbReference type="AlphaFoldDB" id="L1QM35"/>
<protein>
    <submittedName>
        <fullName evidence="1">Uncharacterized protein</fullName>
    </submittedName>
</protein>
<comment type="caution">
    <text evidence="1">The sequence shown here is derived from an EMBL/GenBank/DDBJ whole genome shotgun (WGS) entry which is preliminary data.</text>
</comment>
<evidence type="ECO:0000313" key="1">
    <source>
        <dbReference type="EMBL" id="EKY28632.1"/>
    </source>
</evidence>
<dbReference type="STRING" id="545697.HMPREF0216_00685"/>
<proteinExistence type="predicted"/>
<reference evidence="1 2" key="1">
    <citation type="submission" date="2012-05" db="EMBL/GenBank/DDBJ databases">
        <authorList>
            <person name="Weinstock G."/>
            <person name="Sodergren E."/>
            <person name="Lobos E.A."/>
            <person name="Fulton L."/>
            <person name="Fulton R."/>
            <person name="Courtney L."/>
            <person name="Fronick C."/>
            <person name="O'Laughlin M."/>
            <person name="Godfrey J."/>
            <person name="Wilson R.M."/>
            <person name="Miner T."/>
            <person name="Farmer C."/>
            <person name="Delehaunty K."/>
            <person name="Cordes M."/>
            <person name="Minx P."/>
            <person name="Tomlinson C."/>
            <person name="Chen J."/>
            <person name="Wollam A."/>
            <person name="Pepin K.H."/>
            <person name="Bhonagiri V."/>
            <person name="Zhang X."/>
            <person name="Suruliraj S."/>
            <person name="Warren W."/>
            <person name="Mitreva M."/>
            <person name="Mardis E.R."/>
            <person name="Wilson R.K."/>
        </authorList>
    </citation>
    <scope>NUCLEOTIDE SEQUENCE [LARGE SCALE GENOMIC DNA]</scope>
    <source>
        <strain evidence="1 2">DSM 1785</strain>
    </source>
</reference>
<dbReference type="RefSeq" id="WP_005211030.1">
    <property type="nucleotide sequence ID" value="NZ_KB291615.1"/>
</dbReference>
<dbReference type="HOGENOM" id="CLU_2971287_0_0_9"/>
<dbReference type="EMBL" id="AMEZ01000022">
    <property type="protein sequence ID" value="EKY28632.1"/>
    <property type="molecule type" value="Genomic_DNA"/>
</dbReference>
<dbReference type="Proteomes" id="UP000010420">
    <property type="component" value="Unassembled WGS sequence"/>
</dbReference>
<name>L1QM35_9CLOT</name>
<dbReference type="PATRIC" id="fig|545697.3.peg.676"/>
<gene>
    <name evidence="1" type="ORF">HMPREF0216_00685</name>
</gene>
<keyword evidence="2" id="KW-1185">Reference proteome</keyword>
<organism evidence="1 2">
    <name type="scientific">Clostridium celatum DSM 1785</name>
    <dbReference type="NCBI Taxonomy" id="545697"/>
    <lineage>
        <taxon>Bacteria</taxon>
        <taxon>Bacillati</taxon>
        <taxon>Bacillota</taxon>
        <taxon>Clostridia</taxon>
        <taxon>Eubacteriales</taxon>
        <taxon>Clostridiaceae</taxon>
        <taxon>Clostridium</taxon>
    </lineage>
</organism>